<dbReference type="RefSeq" id="YP_009151766.1">
    <property type="nucleotide sequence ID" value="NC_027374.1"/>
</dbReference>
<evidence type="ECO:0000313" key="2">
    <source>
        <dbReference type="Proteomes" id="UP000030207"/>
    </source>
</evidence>
<dbReference type="GeneID" id="24608178"/>
<dbReference type="KEGG" id="vg:24608178"/>
<dbReference type="EMBL" id="KM236246">
    <property type="protein sequence ID" value="AIW03601.1"/>
    <property type="molecule type" value="Genomic_DNA"/>
</dbReference>
<sequence>MGGYIALQPNGLYCRYSTVVEALTHINMTREDYVSNFTGTVRSREEAEDILGNYLHSFSTVEKMVTRLNVEEAEWKRIKTHVTLPKNSIFVYPKVL</sequence>
<accession>A0A0A0RST4</accession>
<keyword evidence="2" id="KW-1185">Reference proteome</keyword>
<dbReference type="OrthoDB" id="26649at10239"/>
<organism evidence="1 2">
    <name type="scientific">Bacillus phage Moonbeam</name>
    <dbReference type="NCBI Taxonomy" id="1540091"/>
    <lineage>
        <taxon>Viruses</taxon>
        <taxon>Duplodnaviria</taxon>
        <taxon>Heunggongvirae</taxon>
        <taxon>Uroviricota</taxon>
        <taxon>Caudoviricetes</taxon>
        <taxon>Herelleviridae</taxon>
        <taxon>Bastillevirinae</taxon>
        <taxon>Moonbeamvirus</taxon>
        <taxon>Moonbeamvirus moonbeam</taxon>
    </lineage>
</organism>
<evidence type="ECO:0000313" key="1">
    <source>
        <dbReference type="EMBL" id="AIW03601.1"/>
    </source>
</evidence>
<proteinExistence type="predicted"/>
<gene>
    <name evidence="1" type="ORF">CPT_Moonbeam203</name>
</gene>
<dbReference type="Proteomes" id="UP000030207">
    <property type="component" value="Segment"/>
</dbReference>
<protein>
    <submittedName>
        <fullName evidence="1">Uncharacterized protein</fullName>
    </submittedName>
</protein>
<name>A0A0A0RST4_9CAUD</name>
<reference evidence="1 2" key="1">
    <citation type="submission" date="2014-07" db="EMBL/GenBank/DDBJ databases">
        <title>Complete Genome of Bacillus megaterium Myophage Moonbeam.</title>
        <authorList>
            <person name="Cadungog J.N."/>
            <person name="Khatemi B.E."/>
            <person name="Hernandez A.C."/>
            <person name="Everett G.F.K."/>
        </authorList>
    </citation>
    <scope>NUCLEOTIDE SEQUENCE [LARGE SCALE GENOMIC DNA]</scope>
</reference>